<dbReference type="PANTHER" id="PTHR48449:SF1">
    <property type="entry name" value="DUF1985 DOMAIN-CONTAINING PROTEIN"/>
    <property type="match status" value="1"/>
</dbReference>
<evidence type="ECO:0000256" key="2">
    <source>
        <dbReference type="ARBA" id="ARBA00022670"/>
    </source>
</evidence>
<dbReference type="Gene3D" id="3.40.395.10">
    <property type="entry name" value="Adenoviral Proteinase, Chain A"/>
    <property type="match status" value="1"/>
</dbReference>
<evidence type="ECO:0000259" key="5">
    <source>
        <dbReference type="Pfam" id="PF02902"/>
    </source>
</evidence>
<feature type="coiled-coil region" evidence="4">
    <location>
        <begin position="200"/>
        <end position="230"/>
    </location>
</feature>
<dbReference type="InterPro" id="IPR038765">
    <property type="entry name" value="Papain-like_cys_pep_sf"/>
</dbReference>
<keyword evidence="7" id="KW-1185">Reference proteome</keyword>
<dbReference type="GO" id="GO:0008234">
    <property type="term" value="F:cysteine-type peptidase activity"/>
    <property type="evidence" value="ECO:0007669"/>
    <property type="project" value="InterPro"/>
</dbReference>
<comment type="caution">
    <text evidence="6">The sequence shown here is derived from an EMBL/GenBank/DDBJ whole genome shotgun (WGS) entry which is preliminary data.</text>
</comment>
<accession>A0AAP0LLN1</accession>
<dbReference type="SUPFAM" id="SSF54001">
    <property type="entry name" value="Cysteine proteinases"/>
    <property type="match status" value="1"/>
</dbReference>
<name>A0AAP0LLN1_9ROSI</name>
<dbReference type="EMBL" id="JBCGBO010000024">
    <property type="protein sequence ID" value="KAK9180608.1"/>
    <property type="molecule type" value="Genomic_DNA"/>
</dbReference>
<evidence type="ECO:0000313" key="6">
    <source>
        <dbReference type="EMBL" id="KAK9180608.1"/>
    </source>
</evidence>
<keyword evidence="2" id="KW-0645">Protease</keyword>
<evidence type="ECO:0000256" key="1">
    <source>
        <dbReference type="ARBA" id="ARBA00005234"/>
    </source>
</evidence>
<dbReference type="GO" id="GO:0006508">
    <property type="term" value="P:proteolysis"/>
    <property type="evidence" value="ECO:0007669"/>
    <property type="project" value="UniProtKB-KW"/>
</dbReference>
<proteinExistence type="inferred from homology"/>
<protein>
    <recommendedName>
        <fullName evidence="5">Ubiquitin-like protease family profile domain-containing protein</fullName>
    </recommendedName>
</protein>
<gene>
    <name evidence="6" type="ORF">WN944_023741</name>
</gene>
<sequence>MKNVIAIRQNRERANPDYVPEKEAYSLHGCPFAVQVWALEIFSEVCETFSSKCKHVKYPRILNWTITKHVSSNSLDYSIFDKKKLKVLEKLDVADEIEASQPNLQWFWQTNWLQQLENDFRVDSKSKTSATPVSEQKSSSVVQKNSVAMEVKETNKRAKCQVMSMKCKTNYEQANSVEDKIALSCSACKGKRPGYIDNLISFIEDKFNCLDKRLKKIEEKVQKIDSLEENTGDVREMREQVNKIVDLVEFLNSADYNVKIPTTFDDNPSIATPATVFPSFTTNAGIVKEDPIIIPSTQQEVKKYERKRRSRKDAAVLRTPYTNPFRKSRHVNVDEAKQQVQFEHWLKEDNMEPKILSWPMHEATKNFFRSLYDADAWLNGGHIDVGCYVIRYDLAKLTMPHLHRCAIMDSVFQQKLLLKYELFKKDPTTIWDEDQEHDLTIKQANGEDLPFAIPWRDVYKQESRGDCGVFVLRYLDTLARGEDIQTNCTQAHVSSYRKQLAERLFYDQSLLSKNN</sequence>
<keyword evidence="3" id="KW-0378">Hydrolase</keyword>
<feature type="domain" description="Ubiquitin-like protease family profile" evidence="5">
    <location>
        <begin position="457"/>
        <end position="502"/>
    </location>
</feature>
<evidence type="ECO:0000256" key="3">
    <source>
        <dbReference type="ARBA" id="ARBA00022801"/>
    </source>
</evidence>
<evidence type="ECO:0000256" key="4">
    <source>
        <dbReference type="SAM" id="Coils"/>
    </source>
</evidence>
<organism evidence="6 7">
    <name type="scientific">Citrus x changshan-huyou</name>
    <dbReference type="NCBI Taxonomy" id="2935761"/>
    <lineage>
        <taxon>Eukaryota</taxon>
        <taxon>Viridiplantae</taxon>
        <taxon>Streptophyta</taxon>
        <taxon>Embryophyta</taxon>
        <taxon>Tracheophyta</taxon>
        <taxon>Spermatophyta</taxon>
        <taxon>Magnoliopsida</taxon>
        <taxon>eudicotyledons</taxon>
        <taxon>Gunneridae</taxon>
        <taxon>Pentapetalae</taxon>
        <taxon>rosids</taxon>
        <taxon>malvids</taxon>
        <taxon>Sapindales</taxon>
        <taxon>Rutaceae</taxon>
        <taxon>Aurantioideae</taxon>
        <taxon>Citrus</taxon>
    </lineage>
</organism>
<dbReference type="InterPro" id="IPR003653">
    <property type="entry name" value="Peptidase_C48_C"/>
</dbReference>
<reference evidence="6 7" key="1">
    <citation type="submission" date="2024-05" db="EMBL/GenBank/DDBJ databases">
        <title>Haplotype-resolved chromosome-level genome assembly of Huyou (Citrus changshanensis).</title>
        <authorList>
            <person name="Miao C."/>
            <person name="Chen W."/>
            <person name="Wu Y."/>
            <person name="Wang L."/>
            <person name="Zhao S."/>
            <person name="Grierson D."/>
            <person name="Xu C."/>
            <person name="Chen K."/>
        </authorList>
    </citation>
    <scope>NUCLEOTIDE SEQUENCE [LARGE SCALE GENOMIC DNA]</scope>
    <source>
        <strain evidence="6">01-14</strain>
        <tissue evidence="6">Leaf</tissue>
    </source>
</reference>
<evidence type="ECO:0000313" key="7">
    <source>
        <dbReference type="Proteomes" id="UP001428341"/>
    </source>
</evidence>
<dbReference type="Proteomes" id="UP001428341">
    <property type="component" value="Unassembled WGS sequence"/>
</dbReference>
<comment type="similarity">
    <text evidence="1">Belongs to the peptidase C48 family.</text>
</comment>
<dbReference type="Pfam" id="PF02902">
    <property type="entry name" value="Peptidase_C48"/>
    <property type="match status" value="1"/>
</dbReference>
<dbReference type="PANTHER" id="PTHR48449">
    <property type="entry name" value="DUF1985 DOMAIN-CONTAINING PROTEIN"/>
    <property type="match status" value="1"/>
</dbReference>
<keyword evidence="4" id="KW-0175">Coiled coil</keyword>
<dbReference type="AlphaFoldDB" id="A0AAP0LLN1"/>